<name>A0AA96GJK5_9BACT</name>
<feature type="domain" description="ABC3 transporter permease C-terminal" evidence="7">
    <location>
        <begin position="765"/>
        <end position="878"/>
    </location>
</feature>
<evidence type="ECO:0000256" key="1">
    <source>
        <dbReference type="ARBA" id="ARBA00004651"/>
    </source>
</evidence>
<comment type="subcellular location">
    <subcellularLocation>
        <location evidence="1">Cell membrane</location>
        <topology evidence="1">Multi-pass membrane protein</topology>
    </subcellularLocation>
</comment>
<keyword evidence="3 6" id="KW-0812">Transmembrane</keyword>
<feature type="transmembrane region" description="Helical" evidence="6">
    <location>
        <begin position="758"/>
        <end position="783"/>
    </location>
</feature>
<feature type="transmembrane region" description="Helical" evidence="6">
    <location>
        <begin position="506"/>
        <end position="530"/>
    </location>
</feature>
<keyword evidence="9" id="KW-1185">Reference proteome</keyword>
<dbReference type="AlphaFoldDB" id="A0AA96GJK5"/>
<feature type="transmembrane region" description="Helical" evidence="6">
    <location>
        <begin position="804"/>
        <end position="836"/>
    </location>
</feature>
<evidence type="ECO:0000256" key="3">
    <source>
        <dbReference type="ARBA" id="ARBA00022692"/>
    </source>
</evidence>
<evidence type="ECO:0000313" key="8">
    <source>
        <dbReference type="EMBL" id="WNM58826.1"/>
    </source>
</evidence>
<sequence length="885" mass="96380">MIPISVKLAWREIQSVWSRFLFLFLCIALGVGAIVAVDLFAVNVAQVILGDTRALLGGDVELSWRRAISDKGHKVLDSLTDRDIVLSHVTEIAAMATVNNPTSQAALPKIASQLVELKAIDSAYPLYGRVEAEPDLPTAQLLDPLQSGCGRSPCFGALVQESLLIRLNLTVGSELQIGQGNFLITAVLKKEPDKIANGFSLGPRVMISQDALKATALIQIGSRIQERYRLSLSNSTSLEPLMGELRGRLSQEGARVTSFRDAQPRLRRFLDQLNLYLGLIGFTILLVGGIGVACTIQGFLTQKIPIIATLKTLGADSSQIIRLYLTQSLILGGIGSLFGIIVGVVLHRGLPLLLQGIIPETMPMNPTVAPILRGMVLGILATLAFSLWPLLAIRHVSPALVYRQAVNHSQTIANTQSRLTRWRTIFKHWWNDRAQVVVGISMMVGVTGLAMWQAHSLTLGLVFSVACAVAVLLLIGGTGVLYSILRHVPIPQRYLLRHAVRNLQRPGNFTNAMTLAIGIGVMLLTTLTIVQRSLLDLIGNQIPSQAPSFFFIDIQPDQHSQFVDVLRQQFPDSPYKLVPVVRSRLTAINGKPIDPEEHKGKRNGWYFTREYVLTTSRNLPKDNVLTEGQWWDHTKQSDADGGMKTPSDFPLISVEEDAAKNLGLTLGSTLTLDIQGVPLVAKVGSLRQVDWGSFSINFFMILQPGSFDGAPFTYIATTRVPTTLEVPLQQAIVAVLPNVTAIKVGDVLESIGRIFHQLALGIQALALLCLVTGAVVMIAAISINRYRRLHELAIVKALGASRGLLVFSLGVEFGVIGAFAGLVGLGLGCLLSWSLLYFFFDLTWTVDLIILSTGLLLTILLCLATGFLGTYRLLGFPPLSVLRQE</sequence>
<evidence type="ECO:0000313" key="9">
    <source>
        <dbReference type="Proteomes" id="UP001302719"/>
    </source>
</evidence>
<accession>A0AA96GJK5</accession>
<keyword evidence="2" id="KW-1003">Cell membrane</keyword>
<evidence type="ECO:0000256" key="2">
    <source>
        <dbReference type="ARBA" id="ARBA00022475"/>
    </source>
</evidence>
<feature type="transmembrane region" description="Helical" evidence="6">
    <location>
        <begin position="371"/>
        <end position="393"/>
    </location>
</feature>
<evidence type="ECO:0000256" key="5">
    <source>
        <dbReference type="ARBA" id="ARBA00023136"/>
    </source>
</evidence>
<dbReference type="PANTHER" id="PTHR30287:SF1">
    <property type="entry name" value="INNER MEMBRANE PROTEIN"/>
    <property type="match status" value="1"/>
</dbReference>
<organism evidence="8 9">
    <name type="scientific">Candidatus Nitrospira allomarina</name>
    <dbReference type="NCBI Taxonomy" id="3020900"/>
    <lineage>
        <taxon>Bacteria</taxon>
        <taxon>Pseudomonadati</taxon>
        <taxon>Nitrospirota</taxon>
        <taxon>Nitrospiria</taxon>
        <taxon>Nitrospirales</taxon>
        <taxon>Nitrospiraceae</taxon>
        <taxon>Nitrospira</taxon>
    </lineage>
</organism>
<dbReference type="RefSeq" id="WP_312645212.1">
    <property type="nucleotide sequence ID" value="NZ_CP116967.1"/>
</dbReference>
<evidence type="ECO:0000256" key="6">
    <source>
        <dbReference type="SAM" id="Phobius"/>
    </source>
</evidence>
<feature type="transmembrane region" description="Helical" evidence="6">
    <location>
        <begin position="275"/>
        <end position="300"/>
    </location>
</feature>
<keyword evidence="4 6" id="KW-1133">Transmembrane helix</keyword>
<evidence type="ECO:0000259" key="7">
    <source>
        <dbReference type="Pfam" id="PF02687"/>
    </source>
</evidence>
<dbReference type="EMBL" id="CP116967">
    <property type="protein sequence ID" value="WNM58826.1"/>
    <property type="molecule type" value="Genomic_DNA"/>
</dbReference>
<evidence type="ECO:0000256" key="4">
    <source>
        <dbReference type="ARBA" id="ARBA00022989"/>
    </source>
</evidence>
<dbReference type="InterPro" id="IPR038766">
    <property type="entry name" value="Membrane_comp_ABC_pdt"/>
</dbReference>
<dbReference type="PANTHER" id="PTHR30287">
    <property type="entry name" value="MEMBRANE COMPONENT OF PREDICTED ABC SUPERFAMILY METABOLITE UPTAKE TRANSPORTER"/>
    <property type="match status" value="1"/>
</dbReference>
<dbReference type="Pfam" id="PF02687">
    <property type="entry name" value="FtsX"/>
    <property type="match status" value="2"/>
</dbReference>
<dbReference type="Proteomes" id="UP001302719">
    <property type="component" value="Chromosome"/>
</dbReference>
<feature type="transmembrane region" description="Helical" evidence="6">
    <location>
        <begin position="20"/>
        <end position="42"/>
    </location>
</feature>
<feature type="transmembrane region" description="Helical" evidence="6">
    <location>
        <begin position="436"/>
        <end position="455"/>
    </location>
</feature>
<feature type="domain" description="ABC3 transporter permease C-terminal" evidence="7">
    <location>
        <begin position="279"/>
        <end position="398"/>
    </location>
</feature>
<proteinExistence type="predicted"/>
<feature type="transmembrane region" description="Helical" evidence="6">
    <location>
        <begin position="321"/>
        <end position="346"/>
    </location>
</feature>
<dbReference type="GO" id="GO:0005886">
    <property type="term" value="C:plasma membrane"/>
    <property type="evidence" value="ECO:0007669"/>
    <property type="project" value="UniProtKB-SubCell"/>
</dbReference>
<gene>
    <name evidence="8" type="ORF">PP769_03400</name>
</gene>
<dbReference type="InterPro" id="IPR003838">
    <property type="entry name" value="ABC3_permease_C"/>
</dbReference>
<reference evidence="8 9" key="1">
    <citation type="submission" date="2023-01" db="EMBL/GenBank/DDBJ databases">
        <title>Cultivation and genomic characterization of new, ubiquitous marine nitrite-oxidizing bacteria from the Nitrospirales.</title>
        <authorList>
            <person name="Mueller A.J."/>
            <person name="Daebeler A."/>
            <person name="Herbold C.W."/>
            <person name="Kirkegaard R.H."/>
            <person name="Daims H."/>
        </authorList>
    </citation>
    <scope>NUCLEOTIDE SEQUENCE [LARGE SCALE GENOMIC DNA]</scope>
    <source>
        <strain evidence="8 9">VA</strain>
    </source>
</reference>
<dbReference type="KEGG" id="nall:PP769_03400"/>
<feature type="transmembrane region" description="Helical" evidence="6">
    <location>
        <begin position="461"/>
        <end position="485"/>
    </location>
</feature>
<keyword evidence="5 6" id="KW-0472">Membrane</keyword>
<protein>
    <submittedName>
        <fullName evidence="8">FtsX-like permease family protein</fullName>
    </submittedName>
</protein>
<feature type="transmembrane region" description="Helical" evidence="6">
    <location>
        <begin position="848"/>
        <end position="874"/>
    </location>
</feature>